<evidence type="ECO:0000313" key="2">
    <source>
        <dbReference type="EMBL" id="GAO46802.1"/>
    </source>
</evidence>
<reference evidence="2 3" key="3">
    <citation type="journal article" date="2015" name="Genome Announc.">
        <title>Draft Genome Sequence of the Archiascomycetous Yeast Saitoella complicata.</title>
        <authorList>
            <person name="Yamauchi K."/>
            <person name="Kondo S."/>
            <person name="Hamamoto M."/>
            <person name="Takahashi Y."/>
            <person name="Ogura Y."/>
            <person name="Hayashi T."/>
            <person name="Nishida H."/>
        </authorList>
    </citation>
    <scope>NUCLEOTIDE SEQUENCE [LARGE SCALE GENOMIC DNA]</scope>
    <source>
        <strain evidence="2 3">NRRL Y-17804</strain>
    </source>
</reference>
<comment type="caution">
    <text evidence="2">The sequence shown here is derived from an EMBL/GenBank/DDBJ whole genome shotgun (WGS) entry which is preliminary data.</text>
</comment>
<feature type="region of interest" description="Disordered" evidence="1">
    <location>
        <begin position="1"/>
        <end position="37"/>
    </location>
</feature>
<accession>A0A0E9NA89</accession>
<organism evidence="2 3">
    <name type="scientific">Saitoella complicata (strain BCRC 22490 / CBS 7301 / JCM 7358 / NBRC 10748 / NRRL Y-17804)</name>
    <dbReference type="NCBI Taxonomy" id="698492"/>
    <lineage>
        <taxon>Eukaryota</taxon>
        <taxon>Fungi</taxon>
        <taxon>Dikarya</taxon>
        <taxon>Ascomycota</taxon>
        <taxon>Taphrinomycotina</taxon>
        <taxon>Taphrinomycotina incertae sedis</taxon>
        <taxon>Saitoella</taxon>
    </lineage>
</organism>
<protein>
    <submittedName>
        <fullName evidence="2">Uncharacterized protein</fullName>
    </submittedName>
</protein>
<keyword evidence="3" id="KW-1185">Reference proteome</keyword>
<proteinExistence type="predicted"/>
<dbReference type="AlphaFoldDB" id="A0A0E9NA89"/>
<dbReference type="Proteomes" id="UP000033140">
    <property type="component" value="Unassembled WGS sequence"/>
</dbReference>
<evidence type="ECO:0000313" key="3">
    <source>
        <dbReference type="Proteomes" id="UP000033140"/>
    </source>
</evidence>
<reference evidence="2 3" key="1">
    <citation type="journal article" date="2011" name="J. Gen. Appl. Microbiol.">
        <title>Draft genome sequencing of the enigmatic yeast Saitoella complicata.</title>
        <authorList>
            <person name="Nishida H."/>
            <person name="Hamamoto M."/>
            <person name="Sugiyama J."/>
        </authorList>
    </citation>
    <scope>NUCLEOTIDE SEQUENCE [LARGE SCALE GENOMIC DNA]</scope>
    <source>
        <strain evidence="2 3">NRRL Y-17804</strain>
    </source>
</reference>
<sequence length="341" mass="37925">MRRFSFSSLKRSRTHNEEVPAPVVEEPPTTPTSSRPRRLSSCVGALALHGTVFDLSEALVASKRVGHFWPPSEKCSKVTYLEMRSHVLSDKLLVLMRNVLRFYYHRCSPTTEHASDIERHATWCVGACMAAIYARMRVLHSVHHGNPAKYNDRPLFAADGLLPTPLAVMVQTLGFLHPSLLPQDKFFLPDIVGEDPLDNQLAPPGFDYEMYADHTIPNLRHIGIDFCMVDNSADSLAGSYWLTLEAMKDEDGPNYILRERVPHVLYQHADVLVRALLLSTDARPANGGGADAIDTDTQEGQQTDALLLDYSVIDCRYGVFAQYLKPSISVASFCALAGTEI</sequence>
<evidence type="ECO:0000256" key="1">
    <source>
        <dbReference type="SAM" id="MobiDB-lite"/>
    </source>
</evidence>
<feature type="compositionally biased region" description="Low complexity" evidence="1">
    <location>
        <begin position="19"/>
        <end position="34"/>
    </location>
</feature>
<dbReference type="EMBL" id="BACD03000005">
    <property type="protein sequence ID" value="GAO46802.1"/>
    <property type="molecule type" value="Genomic_DNA"/>
</dbReference>
<reference evidence="2 3" key="2">
    <citation type="journal article" date="2014" name="J. Gen. Appl. Microbiol.">
        <title>The early diverging ascomycetous budding yeast Saitoella complicata has three histone deacetylases belonging to the Clr6, Hos2, and Rpd3 lineages.</title>
        <authorList>
            <person name="Nishida H."/>
            <person name="Matsumoto T."/>
            <person name="Kondo S."/>
            <person name="Hamamoto M."/>
            <person name="Yoshikawa H."/>
        </authorList>
    </citation>
    <scope>NUCLEOTIDE SEQUENCE [LARGE SCALE GENOMIC DNA]</scope>
    <source>
        <strain evidence="2 3">NRRL Y-17804</strain>
    </source>
</reference>
<name>A0A0E9NA89_SAICN</name>
<gene>
    <name evidence="2" type="ORF">G7K_1020-t1</name>
</gene>